<protein>
    <submittedName>
        <fullName evidence="3">M23 family metallopeptidase</fullName>
    </submittedName>
</protein>
<dbReference type="GO" id="GO:0004222">
    <property type="term" value="F:metalloendopeptidase activity"/>
    <property type="evidence" value="ECO:0007669"/>
    <property type="project" value="TreeGrafter"/>
</dbReference>
<dbReference type="STRING" id="1123377.GCA_000423885_02387"/>
<organism evidence="3 4">
    <name type="scientific">Thermomonas fusca</name>
    <dbReference type="NCBI Taxonomy" id="215690"/>
    <lineage>
        <taxon>Bacteria</taxon>
        <taxon>Pseudomonadati</taxon>
        <taxon>Pseudomonadota</taxon>
        <taxon>Gammaproteobacteria</taxon>
        <taxon>Lysobacterales</taxon>
        <taxon>Lysobacteraceae</taxon>
        <taxon>Thermomonas</taxon>
    </lineage>
</organism>
<name>A0A5R9PJ77_9GAMM</name>
<accession>A0A5R9PJ77</accession>
<evidence type="ECO:0000259" key="2">
    <source>
        <dbReference type="Pfam" id="PF01551"/>
    </source>
</evidence>
<feature type="domain" description="M23ase beta-sheet core" evidence="2">
    <location>
        <begin position="115"/>
        <end position="215"/>
    </location>
</feature>
<dbReference type="PANTHER" id="PTHR21666">
    <property type="entry name" value="PEPTIDASE-RELATED"/>
    <property type="match status" value="1"/>
</dbReference>
<proteinExistence type="predicted"/>
<dbReference type="CDD" id="cd12797">
    <property type="entry name" value="M23_peptidase"/>
    <property type="match status" value="1"/>
</dbReference>
<dbReference type="InterPro" id="IPR016047">
    <property type="entry name" value="M23ase_b-sheet_dom"/>
</dbReference>
<feature type="compositionally biased region" description="Polar residues" evidence="1">
    <location>
        <begin position="260"/>
        <end position="269"/>
    </location>
</feature>
<sequence>MRIEAGDNGYLAWADNLLAGPIEVRLDVAGGAPPPSQPLLPARAGVAAAGSTLVARLQAPAGSEGWTRLRLRGVPGSSNARPRDVAYRLPLAQPQACIDQGFEGEYSHHDAENRYALDFAVPVGTPVLAARDGVVMQLQDGYRGHGLDRARDASRANYIRILHDDGSMAVYAHLAEAGVLAGVGQRVEAGQRIGLSGNTGYSTAPHLHFAVQVNRGMQLEAIPFRMPAAQAGTGAGAPAGAQATSSSSADGSTRSRHCDSLSSMPTERR</sequence>
<gene>
    <name evidence="3" type="ORF">E5S66_04000</name>
</gene>
<dbReference type="Pfam" id="PF01551">
    <property type="entry name" value="Peptidase_M23"/>
    <property type="match status" value="1"/>
</dbReference>
<feature type="region of interest" description="Disordered" evidence="1">
    <location>
        <begin position="231"/>
        <end position="269"/>
    </location>
</feature>
<feature type="compositionally biased region" description="Low complexity" evidence="1">
    <location>
        <begin position="231"/>
        <end position="249"/>
    </location>
</feature>
<dbReference type="Gene3D" id="2.70.70.10">
    <property type="entry name" value="Glucose Permease (Domain IIA)"/>
    <property type="match status" value="1"/>
</dbReference>
<comment type="caution">
    <text evidence="3">The sequence shown here is derived from an EMBL/GenBank/DDBJ whole genome shotgun (WGS) entry which is preliminary data.</text>
</comment>
<dbReference type="InterPro" id="IPR050570">
    <property type="entry name" value="Cell_wall_metabolism_enzyme"/>
</dbReference>
<dbReference type="InterPro" id="IPR011055">
    <property type="entry name" value="Dup_hybrid_motif"/>
</dbReference>
<dbReference type="Proteomes" id="UP000308508">
    <property type="component" value="Unassembled WGS sequence"/>
</dbReference>
<evidence type="ECO:0000313" key="4">
    <source>
        <dbReference type="Proteomes" id="UP000308508"/>
    </source>
</evidence>
<keyword evidence="4" id="KW-1185">Reference proteome</keyword>
<reference evidence="3 4" key="1">
    <citation type="submission" date="2019-04" db="EMBL/GenBank/DDBJ databases">
        <authorList>
            <person name="Grouzdev D.S."/>
            <person name="Nazina T.N."/>
        </authorList>
    </citation>
    <scope>NUCLEOTIDE SEQUENCE [LARGE SCALE GENOMIC DNA]</scope>
    <source>
        <strain evidence="3 4">SHC 3-19</strain>
    </source>
</reference>
<dbReference type="SUPFAM" id="SSF51261">
    <property type="entry name" value="Duplicated hybrid motif"/>
    <property type="match status" value="1"/>
</dbReference>
<dbReference type="PANTHER" id="PTHR21666:SF294">
    <property type="entry name" value="PEPTIDASE M23"/>
    <property type="match status" value="1"/>
</dbReference>
<evidence type="ECO:0000313" key="3">
    <source>
        <dbReference type="EMBL" id="TLX23286.1"/>
    </source>
</evidence>
<dbReference type="AlphaFoldDB" id="A0A5R9PJ77"/>
<dbReference type="EMBL" id="SROY01000001">
    <property type="protein sequence ID" value="TLX23286.1"/>
    <property type="molecule type" value="Genomic_DNA"/>
</dbReference>
<evidence type="ECO:0000256" key="1">
    <source>
        <dbReference type="SAM" id="MobiDB-lite"/>
    </source>
</evidence>